<gene>
    <name evidence="1" type="ORF">NCTC11544_03581</name>
</gene>
<accession>A0A2X2HHX4</accession>
<dbReference type="PANTHER" id="PTHR35175">
    <property type="entry name" value="DUF1289 DOMAIN-CONTAINING PROTEIN"/>
    <property type="match status" value="1"/>
</dbReference>
<sequence length="71" mass="8254">MVGRSRRRKTGSQIDDGVRSPCNNVCQIDTEKSWCRGCWRTLDEIAAWSSADDDEKRAIWQRIRQRAVISE</sequence>
<protein>
    <submittedName>
        <fullName evidence="1">Predicted Fe-S protein</fullName>
    </submittedName>
</protein>
<dbReference type="Pfam" id="PF06945">
    <property type="entry name" value="DUF1289"/>
    <property type="match status" value="1"/>
</dbReference>
<dbReference type="InterPro" id="IPR010710">
    <property type="entry name" value="DUF1289"/>
</dbReference>
<organism evidence="1 2">
    <name type="scientific">Serratia quinivorans</name>
    <dbReference type="NCBI Taxonomy" id="137545"/>
    <lineage>
        <taxon>Bacteria</taxon>
        <taxon>Pseudomonadati</taxon>
        <taxon>Pseudomonadota</taxon>
        <taxon>Gammaproteobacteria</taxon>
        <taxon>Enterobacterales</taxon>
        <taxon>Yersiniaceae</taxon>
        <taxon>Serratia</taxon>
    </lineage>
</organism>
<dbReference type="PANTHER" id="PTHR35175:SF2">
    <property type="entry name" value="DUF1289 DOMAIN-CONTAINING PROTEIN"/>
    <property type="match status" value="1"/>
</dbReference>
<reference evidence="1 2" key="1">
    <citation type="submission" date="2018-06" db="EMBL/GenBank/DDBJ databases">
        <authorList>
            <consortium name="Pathogen Informatics"/>
            <person name="Doyle S."/>
        </authorList>
    </citation>
    <scope>NUCLEOTIDE SEQUENCE [LARGE SCALE GENOMIC DNA]</scope>
    <source>
        <strain evidence="1 2">NCTC11544</strain>
    </source>
</reference>
<proteinExistence type="predicted"/>
<dbReference type="EMBL" id="UGYN01000002">
    <property type="protein sequence ID" value="SUI75232.1"/>
    <property type="molecule type" value="Genomic_DNA"/>
</dbReference>
<dbReference type="GeneID" id="74952102"/>
<name>A0A2X2HHX4_9GAMM</name>
<dbReference type="Proteomes" id="UP000255529">
    <property type="component" value="Unassembled WGS sequence"/>
</dbReference>
<evidence type="ECO:0000313" key="2">
    <source>
        <dbReference type="Proteomes" id="UP000255529"/>
    </source>
</evidence>
<dbReference type="AlphaFoldDB" id="A0A2X2HHX4"/>
<dbReference type="RefSeq" id="WP_012146432.1">
    <property type="nucleotide sequence ID" value="NZ_CAMISD010000002.1"/>
</dbReference>
<evidence type="ECO:0000313" key="1">
    <source>
        <dbReference type="EMBL" id="SUI75232.1"/>
    </source>
</evidence>